<keyword evidence="3" id="KW-1185">Reference proteome</keyword>
<feature type="compositionally biased region" description="Polar residues" evidence="1">
    <location>
        <begin position="85"/>
        <end position="100"/>
    </location>
</feature>
<accession>A0AAW0FPN1</accession>
<sequence>MKPKIWATIQCEKNGACRKGKQPQKVSWRVEKLMNEQPHWKSDGDEADEEDEENMPPCHRRRSKTDRRDQSPQIPQEPNGPRQRASWQRNDKNLTPTELSKTPKGNIILDDLHPDLH</sequence>
<feature type="compositionally biased region" description="Basic and acidic residues" evidence="1">
    <location>
        <begin position="32"/>
        <end position="44"/>
    </location>
</feature>
<organism evidence="2 3">
    <name type="scientific">Cerrena zonata</name>
    <dbReference type="NCBI Taxonomy" id="2478898"/>
    <lineage>
        <taxon>Eukaryota</taxon>
        <taxon>Fungi</taxon>
        <taxon>Dikarya</taxon>
        <taxon>Basidiomycota</taxon>
        <taxon>Agaricomycotina</taxon>
        <taxon>Agaricomycetes</taxon>
        <taxon>Polyporales</taxon>
        <taxon>Cerrenaceae</taxon>
        <taxon>Cerrena</taxon>
    </lineage>
</organism>
<evidence type="ECO:0000313" key="3">
    <source>
        <dbReference type="Proteomes" id="UP001385951"/>
    </source>
</evidence>
<feature type="compositionally biased region" description="Acidic residues" evidence="1">
    <location>
        <begin position="45"/>
        <end position="54"/>
    </location>
</feature>
<protein>
    <submittedName>
        <fullName evidence="2">Uncharacterized protein</fullName>
    </submittedName>
</protein>
<reference evidence="2 3" key="1">
    <citation type="submission" date="2022-09" db="EMBL/GenBank/DDBJ databases">
        <authorList>
            <person name="Palmer J.M."/>
        </authorList>
    </citation>
    <scope>NUCLEOTIDE SEQUENCE [LARGE SCALE GENOMIC DNA]</scope>
    <source>
        <strain evidence="2 3">DSM 7382</strain>
    </source>
</reference>
<dbReference type="AlphaFoldDB" id="A0AAW0FPN1"/>
<gene>
    <name evidence="2" type="ORF">QCA50_016678</name>
</gene>
<dbReference type="Proteomes" id="UP001385951">
    <property type="component" value="Unassembled WGS sequence"/>
</dbReference>
<dbReference type="EMBL" id="JASBNA010000051">
    <property type="protein sequence ID" value="KAK7680169.1"/>
    <property type="molecule type" value="Genomic_DNA"/>
</dbReference>
<evidence type="ECO:0000313" key="2">
    <source>
        <dbReference type="EMBL" id="KAK7680169.1"/>
    </source>
</evidence>
<comment type="caution">
    <text evidence="2">The sequence shown here is derived from an EMBL/GenBank/DDBJ whole genome shotgun (WGS) entry which is preliminary data.</text>
</comment>
<feature type="region of interest" description="Disordered" evidence="1">
    <location>
        <begin position="32"/>
        <end position="117"/>
    </location>
</feature>
<proteinExistence type="predicted"/>
<name>A0AAW0FPN1_9APHY</name>
<evidence type="ECO:0000256" key="1">
    <source>
        <dbReference type="SAM" id="MobiDB-lite"/>
    </source>
</evidence>